<accession>A0A3S0NNC1</accession>
<name>A0A3S0NNC1_9FLAO</name>
<dbReference type="EMBL" id="RYFC01000001">
    <property type="protein sequence ID" value="RTZ49242.1"/>
    <property type="molecule type" value="Genomic_DNA"/>
</dbReference>
<protein>
    <submittedName>
        <fullName evidence="1">Uncharacterized protein</fullName>
    </submittedName>
</protein>
<dbReference type="Proteomes" id="UP000276953">
    <property type="component" value="Unassembled WGS sequence"/>
</dbReference>
<sequence>MMEVPTFHWCMPISTLLFSTQKHKPVCNGNDGGIFFAPDKNNLASTTAIGMRNKRFNVTHSTGTLNPSLHLPMKI</sequence>
<organism evidence="1 2">
    <name type="scientific">Chryseobacterium arthrosphaerae</name>
    <dbReference type="NCBI Taxonomy" id="651561"/>
    <lineage>
        <taxon>Bacteria</taxon>
        <taxon>Pseudomonadati</taxon>
        <taxon>Bacteroidota</taxon>
        <taxon>Flavobacteriia</taxon>
        <taxon>Flavobacteriales</taxon>
        <taxon>Weeksellaceae</taxon>
        <taxon>Chryseobacterium group</taxon>
        <taxon>Chryseobacterium</taxon>
    </lineage>
</organism>
<reference evidence="1 2" key="1">
    <citation type="submission" date="2018-12" db="EMBL/GenBank/DDBJ databases">
        <title>Draft Genome Sequence of Chryseobacterium arthrosphaerae strain ED882-96 Isolated from the Blood of a Patient with Liver Cirrhosis in Taiwan.</title>
        <authorList>
            <person name="Lin J.-N."/>
            <person name="Lai C.-H."/>
            <person name="Yang C.-H."/>
            <person name="Huang Y.-H."/>
        </authorList>
    </citation>
    <scope>NUCLEOTIDE SEQUENCE [LARGE SCALE GENOMIC DNA]</scope>
    <source>
        <strain evidence="1 2">ED882-96</strain>
    </source>
</reference>
<proteinExistence type="predicted"/>
<evidence type="ECO:0000313" key="1">
    <source>
        <dbReference type="EMBL" id="RTZ49242.1"/>
    </source>
</evidence>
<dbReference type="AlphaFoldDB" id="A0A3S0NNC1"/>
<evidence type="ECO:0000313" key="2">
    <source>
        <dbReference type="Proteomes" id="UP000276953"/>
    </source>
</evidence>
<comment type="caution">
    <text evidence="1">The sequence shown here is derived from an EMBL/GenBank/DDBJ whole genome shotgun (WGS) entry which is preliminary data.</text>
</comment>
<gene>
    <name evidence="1" type="ORF">EJ377_00410</name>
</gene>